<keyword evidence="4" id="KW-1185">Reference proteome</keyword>
<evidence type="ECO:0000256" key="1">
    <source>
        <dbReference type="ARBA" id="ARBA00007768"/>
    </source>
</evidence>
<dbReference type="PANTHER" id="PTHR12598">
    <property type="entry name" value="COPPER HOMEOSTASIS PROTEIN CUTC"/>
    <property type="match status" value="1"/>
</dbReference>
<evidence type="ECO:0000256" key="2">
    <source>
        <dbReference type="ARBA" id="ARBA00019014"/>
    </source>
</evidence>
<dbReference type="SUPFAM" id="SSF110395">
    <property type="entry name" value="CutC-like"/>
    <property type="match status" value="1"/>
</dbReference>
<dbReference type="InterPro" id="IPR036822">
    <property type="entry name" value="CutC-like_dom_sf"/>
</dbReference>
<dbReference type="HAMAP" id="MF_00795">
    <property type="entry name" value="CutC"/>
    <property type="match status" value="1"/>
</dbReference>
<evidence type="ECO:0000313" key="3">
    <source>
        <dbReference type="EMBL" id="GMT21115.1"/>
    </source>
</evidence>
<evidence type="ECO:0000313" key="4">
    <source>
        <dbReference type="Proteomes" id="UP001432322"/>
    </source>
</evidence>
<dbReference type="EMBL" id="BTSY01000003">
    <property type="protein sequence ID" value="GMT21115.1"/>
    <property type="molecule type" value="Genomic_DNA"/>
</dbReference>
<dbReference type="Proteomes" id="UP001432322">
    <property type="component" value="Unassembled WGS sequence"/>
</dbReference>
<comment type="similarity">
    <text evidence="1">Belongs to the CutC family.</text>
</comment>
<gene>
    <name evidence="3" type="ORF">PFISCL1PPCAC_12412</name>
</gene>
<dbReference type="Gene3D" id="3.20.20.380">
    <property type="entry name" value="Copper homeostasis (CutC) domain"/>
    <property type="match status" value="1"/>
</dbReference>
<name>A0AAV5VR23_9BILA</name>
<sequence>DPSSPSPPMPLEVCVDSAKSTYEALFGNANRLEICGELSVGGLTPSIGQFETIHRIIRSWPIEQRVMIRPRSGDFLYDEHEIAAMKVDISKLKTSGARGFVFGCLNKDYTLDVQSCRQLIQEAGGLPCTLHRCFDWTPNWRDAMVAASELGFNTILTSGQKPTVGEAIETLREMAQFAAQLQNRIEIMAGSGLDEPSVRALRSRTAITWFHGSASTPIMQQTVARPPFPMSAQDQELRRTTDRNVVKLLNNIINGEQNA</sequence>
<dbReference type="InterPro" id="IPR005627">
    <property type="entry name" value="CutC-like"/>
</dbReference>
<comment type="caution">
    <text evidence="3">The sequence shown here is derived from an EMBL/GenBank/DDBJ whole genome shotgun (WGS) entry which is preliminary data.</text>
</comment>
<organism evidence="3 4">
    <name type="scientific">Pristionchus fissidentatus</name>
    <dbReference type="NCBI Taxonomy" id="1538716"/>
    <lineage>
        <taxon>Eukaryota</taxon>
        <taxon>Metazoa</taxon>
        <taxon>Ecdysozoa</taxon>
        <taxon>Nematoda</taxon>
        <taxon>Chromadorea</taxon>
        <taxon>Rhabditida</taxon>
        <taxon>Rhabditina</taxon>
        <taxon>Diplogasteromorpha</taxon>
        <taxon>Diplogasteroidea</taxon>
        <taxon>Neodiplogasteridae</taxon>
        <taxon>Pristionchus</taxon>
    </lineage>
</organism>
<dbReference type="PANTHER" id="PTHR12598:SF0">
    <property type="entry name" value="COPPER HOMEOSTASIS PROTEIN CUTC HOMOLOG"/>
    <property type="match status" value="1"/>
</dbReference>
<accession>A0AAV5VR23</accession>
<feature type="non-terminal residue" evidence="3">
    <location>
        <position position="1"/>
    </location>
</feature>
<proteinExistence type="inferred from homology"/>
<dbReference type="GO" id="GO:0005507">
    <property type="term" value="F:copper ion binding"/>
    <property type="evidence" value="ECO:0007669"/>
    <property type="project" value="TreeGrafter"/>
</dbReference>
<dbReference type="Pfam" id="PF03932">
    <property type="entry name" value="CutC"/>
    <property type="match status" value="1"/>
</dbReference>
<protein>
    <recommendedName>
        <fullName evidence="2">Copper homeostasis protein cutC homolog</fullName>
    </recommendedName>
</protein>
<dbReference type="AlphaFoldDB" id="A0AAV5VR23"/>
<reference evidence="3" key="1">
    <citation type="submission" date="2023-10" db="EMBL/GenBank/DDBJ databases">
        <title>Genome assembly of Pristionchus species.</title>
        <authorList>
            <person name="Yoshida K."/>
            <person name="Sommer R.J."/>
        </authorList>
    </citation>
    <scope>NUCLEOTIDE SEQUENCE</scope>
    <source>
        <strain evidence="3">RS5133</strain>
    </source>
</reference>